<keyword evidence="3" id="KW-1185">Reference proteome</keyword>
<proteinExistence type="predicted"/>
<comment type="caution">
    <text evidence="2">The sequence shown here is derived from an EMBL/GenBank/DDBJ whole genome shotgun (WGS) entry which is preliminary data.</text>
</comment>
<reference evidence="3" key="1">
    <citation type="journal article" date="2019" name="Int. J. Syst. Evol. Microbiol.">
        <title>The Global Catalogue of Microorganisms (GCM) 10K type strain sequencing project: providing services to taxonomists for standard genome sequencing and annotation.</title>
        <authorList>
            <consortium name="The Broad Institute Genomics Platform"/>
            <consortium name="The Broad Institute Genome Sequencing Center for Infectious Disease"/>
            <person name="Wu L."/>
            <person name="Ma J."/>
        </authorList>
    </citation>
    <scope>NUCLEOTIDE SEQUENCE [LARGE SCALE GENOMIC DNA]</scope>
    <source>
        <strain evidence="3">CCUG 63418</strain>
    </source>
</reference>
<dbReference type="Proteomes" id="UP001596958">
    <property type="component" value="Unassembled WGS sequence"/>
</dbReference>
<name>A0ABW2YW36_9SPHI</name>
<dbReference type="InterPro" id="IPR014922">
    <property type="entry name" value="YdhG-like"/>
</dbReference>
<gene>
    <name evidence="2" type="ORF">ACFQZS_05370</name>
</gene>
<feature type="domain" description="YdhG-like" evidence="1">
    <location>
        <begin position="17"/>
        <end position="111"/>
    </location>
</feature>
<protein>
    <submittedName>
        <fullName evidence="2">DUF1801 domain-containing protein</fullName>
    </submittedName>
</protein>
<evidence type="ECO:0000313" key="2">
    <source>
        <dbReference type="EMBL" id="MFD0749562.1"/>
    </source>
</evidence>
<dbReference type="EMBL" id="JBHTHU010000002">
    <property type="protein sequence ID" value="MFD0749562.1"/>
    <property type="molecule type" value="Genomic_DNA"/>
</dbReference>
<dbReference type="Gene3D" id="3.90.1150.200">
    <property type="match status" value="1"/>
</dbReference>
<organism evidence="2 3">
    <name type="scientific">Mucilaginibacter calamicampi</name>
    <dbReference type="NCBI Taxonomy" id="1302352"/>
    <lineage>
        <taxon>Bacteria</taxon>
        <taxon>Pseudomonadati</taxon>
        <taxon>Bacteroidota</taxon>
        <taxon>Sphingobacteriia</taxon>
        <taxon>Sphingobacteriales</taxon>
        <taxon>Sphingobacteriaceae</taxon>
        <taxon>Mucilaginibacter</taxon>
    </lineage>
</organism>
<evidence type="ECO:0000313" key="3">
    <source>
        <dbReference type="Proteomes" id="UP001596958"/>
    </source>
</evidence>
<sequence>MAGDLDNFYLKQPEPTKSCLLALRTIILNQDKNITAEWKYRMPMFCYKGKMLCYLWVHKTLHQPYLGIVDGKLIDHPALIMEKRARMKIMLFDANVDLPLADIEDILSKALQIAILKH</sequence>
<evidence type="ECO:0000259" key="1">
    <source>
        <dbReference type="Pfam" id="PF08818"/>
    </source>
</evidence>
<dbReference type="SUPFAM" id="SSF159888">
    <property type="entry name" value="YdhG-like"/>
    <property type="match status" value="1"/>
</dbReference>
<dbReference type="RefSeq" id="WP_377098037.1">
    <property type="nucleotide sequence ID" value="NZ_JBHTHU010000002.1"/>
</dbReference>
<accession>A0ABW2YW36</accession>
<dbReference type="Pfam" id="PF08818">
    <property type="entry name" value="DUF1801"/>
    <property type="match status" value="1"/>
</dbReference>